<reference evidence="1 2" key="1">
    <citation type="journal article" date="2019" name="Int. J. Syst. Evol. Microbiol.">
        <title>The Global Catalogue of Microorganisms (GCM) 10K type strain sequencing project: providing services to taxonomists for standard genome sequencing and annotation.</title>
        <authorList>
            <consortium name="The Broad Institute Genomics Platform"/>
            <consortium name="The Broad Institute Genome Sequencing Center for Infectious Disease"/>
            <person name="Wu L."/>
            <person name="Ma J."/>
        </authorList>
    </citation>
    <scope>NUCLEOTIDE SEQUENCE [LARGE SCALE GENOMIC DNA]</scope>
    <source>
        <strain evidence="1 2">JCM 14046</strain>
    </source>
</reference>
<sequence length="190" mass="20068">MADADPAAQVLALALSRPATLGQGRLVCLDGPAGAGKTTLARRLAGRAARHGSTRVVGMDDLYAGWGGLAAVGAQLDSLLVPLASGSAGRYRRWDWHASSYVEEVVVEPADLLVLEGVGSFAAAHAALVTALAWVTAPREVRTARVLARDGELVTPYLPAWQRDEDRHHAAQGTRARADLVVESARMRTD</sequence>
<evidence type="ECO:0000313" key="2">
    <source>
        <dbReference type="Proteomes" id="UP001501612"/>
    </source>
</evidence>
<gene>
    <name evidence="1" type="ORF">GCM10009737_37410</name>
</gene>
<protein>
    <submittedName>
        <fullName evidence="1">AAA family ATPase</fullName>
    </submittedName>
</protein>
<accession>A0ABN2PUG4</accession>
<evidence type="ECO:0000313" key="1">
    <source>
        <dbReference type="EMBL" id="GAA1932003.1"/>
    </source>
</evidence>
<dbReference type="SUPFAM" id="SSF52540">
    <property type="entry name" value="P-loop containing nucleoside triphosphate hydrolases"/>
    <property type="match status" value="1"/>
</dbReference>
<dbReference type="InterPro" id="IPR027417">
    <property type="entry name" value="P-loop_NTPase"/>
</dbReference>
<dbReference type="Proteomes" id="UP001501612">
    <property type="component" value="Unassembled WGS sequence"/>
</dbReference>
<proteinExistence type="predicted"/>
<dbReference type="EMBL" id="BAAAMY010000015">
    <property type="protein sequence ID" value="GAA1932003.1"/>
    <property type="molecule type" value="Genomic_DNA"/>
</dbReference>
<keyword evidence="2" id="KW-1185">Reference proteome</keyword>
<dbReference type="Gene3D" id="3.40.50.300">
    <property type="entry name" value="P-loop containing nucleotide triphosphate hydrolases"/>
    <property type="match status" value="1"/>
</dbReference>
<organism evidence="1 2">
    <name type="scientific">Nocardioides lentus</name>
    <dbReference type="NCBI Taxonomy" id="338077"/>
    <lineage>
        <taxon>Bacteria</taxon>
        <taxon>Bacillati</taxon>
        <taxon>Actinomycetota</taxon>
        <taxon>Actinomycetes</taxon>
        <taxon>Propionibacteriales</taxon>
        <taxon>Nocardioidaceae</taxon>
        <taxon>Nocardioides</taxon>
    </lineage>
</organism>
<dbReference type="RefSeq" id="WP_344009522.1">
    <property type="nucleotide sequence ID" value="NZ_BAAAMY010000015.1"/>
</dbReference>
<name>A0ABN2PUG4_9ACTN</name>
<comment type="caution">
    <text evidence="1">The sequence shown here is derived from an EMBL/GenBank/DDBJ whole genome shotgun (WGS) entry which is preliminary data.</text>
</comment>